<dbReference type="EMBL" id="LRQV01000023">
    <property type="protein sequence ID" value="KXK62212.1"/>
    <property type="molecule type" value="Genomic_DNA"/>
</dbReference>
<name>A0A136PUV8_9ACTN</name>
<sequence length="88" mass="9858">MAEQSDLDEVEAFWDRQESQVVAACRRMWAAVADEDERTRETMRQSIERTLSGIEDAADAAIGGTVLARRSGDEAGISWEQAKRDLEL</sequence>
<gene>
    <name evidence="1" type="ORF">AWW66_09235</name>
</gene>
<protein>
    <submittedName>
        <fullName evidence="1">Uncharacterized protein</fullName>
    </submittedName>
</protein>
<dbReference type="AlphaFoldDB" id="A0A136PUV8"/>
<comment type="caution">
    <text evidence="1">The sequence shown here is derived from an EMBL/GenBank/DDBJ whole genome shotgun (WGS) entry which is preliminary data.</text>
</comment>
<keyword evidence="2" id="KW-1185">Reference proteome</keyword>
<proteinExistence type="predicted"/>
<organism evidence="1 2">
    <name type="scientific">Micromonospora rosaria</name>
    <dbReference type="NCBI Taxonomy" id="47874"/>
    <lineage>
        <taxon>Bacteria</taxon>
        <taxon>Bacillati</taxon>
        <taxon>Actinomycetota</taxon>
        <taxon>Actinomycetes</taxon>
        <taxon>Micromonosporales</taxon>
        <taxon>Micromonosporaceae</taxon>
        <taxon>Micromonospora</taxon>
    </lineage>
</organism>
<evidence type="ECO:0000313" key="2">
    <source>
        <dbReference type="Proteomes" id="UP000070620"/>
    </source>
</evidence>
<evidence type="ECO:0000313" key="1">
    <source>
        <dbReference type="EMBL" id="KXK62212.1"/>
    </source>
</evidence>
<accession>A0A136PUV8</accession>
<dbReference type="Proteomes" id="UP000070620">
    <property type="component" value="Unassembled WGS sequence"/>
</dbReference>
<reference evidence="1 2" key="1">
    <citation type="submission" date="2016-01" db="EMBL/GenBank/DDBJ databases">
        <title>Whole genome sequence and analysis of Micromonospora rosaria DSM 803, which can produce antibacterial substance rosamicin.</title>
        <authorList>
            <person name="Yang H."/>
            <person name="He X."/>
            <person name="Zhu D."/>
        </authorList>
    </citation>
    <scope>NUCLEOTIDE SEQUENCE [LARGE SCALE GENOMIC DNA]</scope>
    <source>
        <strain evidence="1 2">DSM 803</strain>
    </source>
</reference>